<comment type="similarity">
    <text evidence="1 4">Belongs to the universal ribosomal protein uS13 family.</text>
</comment>
<dbReference type="PANTHER" id="PTHR10871:SF1">
    <property type="entry name" value="SMALL RIBOSOMAL SUBUNIT PROTEIN US13M"/>
    <property type="match status" value="1"/>
</dbReference>
<evidence type="ECO:0008006" key="6">
    <source>
        <dbReference type="Google" id="ProtNLM"/>
    </source>
</evidence>
<organism evidence="5">
    <name type="scientific">Dunaliella tertiolecta</name>
    <name type="common">Green alga</name>
    <dbReference type="NCBI Taxonomy" id="3047"/>
    <lineage>
        <taxon>Eukaryota</taxon>
        <taxon>Viridiplantae</taxon>
        <taxon>Chlorophyta</taxon>
        <taxon>core chlorophytes</taxon>
        <taxon>Chlorophyceae</taxon>
        <taxon>CS clade</taxon>
        <taxon>Chlamydomonadales</taxon>
        <taxon>Dunaliellaceae</taxon>
        <taxon>Dunaliella</taxon>
    </lineage>
</organism>
<dbReference type="PIRSF" id="PIRSF002134">
    <property type="entry name" value="Ribosomal_S13"/>
    <property type="match status" value="1"/>
</dbReference>
<dbReference type="PROSITE" id="PS50159">
    <property type="entry name" value="RIBOSOMAL_S13_2"/>
    <property type="match status" value="1"/>
</dbReference>
<evidence type="ECO:0000313" key="5">
    <source>
        <dbReference type="EMBL" id="CAE0507264.1"/>
    </source>
</evidence>
<evidence type="ECO:0000256" key="2">
    <source>
        <dbReference type="ARBA" id="ARBA00022980"/>
    </source>
</evidence>
<dbReference type="Gene3D" id="1.10.8.50">
    <property type="match status" value="1"/>
</dbReference>
<evidence type="ECO:0000256" key="3">
    <source>
        <dbReference type="ARBA" id="ARBA00023274"/>
    </source>
</evidence>
<dbReference type="SUPFAM" id="SSF46946">
    <property type="entry name" value="S13-like H2TH domain"/>
    <property type="match status" value="1"/>
</dbReference>
<gene>
    <name evidence="5" type="ORF">DTER00134_LOCUS22340</name>
</gene>
<dbReference type="EMBL" id="HBIP01036879">
    <property type="protein sequence ID" value="CAE0507264.1"/>
    <property type="molecule type" value="Transcribed_RNA"/>
</dbReference>
<dbReference type="Gene3D" id="4.10.910.10">
    <property type="entry name" value="30s ribosomal protein s13, domain 2"/>
    <property type="match status" value="1"/>
</dbReference>
<dbReference type="Pfam" id="PF00416">
    <property type="entry name" value="Ribosomal_S13"/>
    <property type="match status" value="1"/>
</dbReference>
<keyword evidence="2 4" id="KW-0689">Ribosomal protein</keyword>
<protein>
    <recommendedName>
        <fullName evidence="6">Ribosomal protein S13</fullName>
    </recommendedName>
</protein>
<dbReference type="GO" id="GO:0006412">
    <property type="term" value="P:translation"/>
    <property type="evidence" value="ECO:0007669"/>
    <property type="project" value="InterPro"/>
</dbReference>
<dbReference type="InterPro" id="IPR001892">
    <property type="entry name" value="Ribosomal_uS13"/>
</dbReference>
<dbReference type="GO" id="GO:0003735">
    <property type="term" value="F:structural constituent of ribosome"/>
    <property type="evidence" value="ECO:0007669"/>
    <property type="project" value="InterPro"/>
</dbReference>
<reference evidence="5" key="1">
    <citation type="submission" date="2021-01" db="EMBL/GenBank/DDBJ databases">
        <authorList>
            <person name="Corre E."/>
            <person name="Pelletier E."/>
            <person name="Niang G."/>
            <person name="Scheremetjew M."/>
            <person name="Finn R."/>
            <person name="Kale V."/>
            <person name="Holt S."/>
            <person name="Cochrane G."/>
            <person name="Meng A."/>
            <person name="Brown T."/>
            <person name="Cohen L."/>
        </authorList>
    </citation>
    <scope>NUCLEOTIDE SEQUENCE</scope>
    <source>
        <strain evidence="5">CCMP1320</strain>
    </source>
</reference>
<evidence type="ECO:0000256" key="1">
    <source>
        <dbReference type="ARBA" id="ARBA00008080"/>
    </source>
</evidence>
<name>A0A7S3RAC8_DUNTE</name>
<dbReference type="InterPro" id="IPR010979">
    <property type="entry name" value="Ribosomal_uS13-like_H2TH"/>
</dbReference>
<proteinExistence type="inferred from homology"/>
<accession>A0A7S3RAC8</accession>
<dbReference type="InterPro" id="IPR027437">
    <property type="entry name" value="Rbsml_uS13_C"/>
</dbReference>
<evidence type="ECO:0000256" key="4">
    <source>
        <dbReference type="RuleBase" id="RU003830"/>
    </source>
</evidence>
<dbReference type="AlphaFoldDB" id="A0A7S3RAC8"/>
<dbReference type="GO" id="GO:0003723">
    <property type="term" value="F:RNA binding"/>
    <property type="evidence" value="ECO:0007669"/>
    <property type="project" value="InterPro"/>
</dbReference>
<sequence>MVQIARTPLSNNVAFHIALRKIFGLGSTTSLQISETCGISAELKVRDVKEPYIHKVAQYIQDNYTVGDQLRREVRQNILRLMDIKCYRGTRHDQALSISGRTHSNSQTARKLKHHIMLDTSR</sequence>
<dbReference type="PANTHER" id="PTHR10871">
    <property type="entry name" value="30S RIBOSOMAL PROTEIN S13/40S RIBOSOMAL PROTEIN S18"/>
    <property type="match status" value="1"/>
</dbReference>
<dbReference type="GO" id="GO:0005739">
    <property type="term" value="C:mitochondrion"/>
    <property type="evidence" value="ECO:0007669"/>
    <property type="project" value="TreeGrafter"/>
</dbReference>
<dbReference type="GO" id="GO:0015935">
    <property type="term" value="C:small ribosomal subunit"/>
    <property type="evidence" value="ECO:0007669"/>
    <property type="project" value="TreeGrafter"/>
</dbReference>
<keyword evidence="3 4" id="KW-0687">Ribonucleoprotein</keyword>